<evidence type="ECO:0000313" key="2">
    <source>
        <dbReference type="Proteomes" id="UP000621560"/>
    </source>
</evidence>
<name>A0A927BVQ2_9BACL</name>
<dbReference type="RefSeq" id="WP_190919027.1">
    <property type="nucleotide sequence ID" value="NZ_JACXIZ010000025.1"/>
</dbReference>
<gene>
    <name evidence="1" type="ORF">IDH44_15070</name>
</gene>
<proteinExistence type="predicted"/>
<dbReference type="EMBL" id="JACXIZ010000025">
    <property type="protein sequence ID" value="MBD2846520.1"/>
    <property type="molecule type" value="Genomic_DNA"/>
</dbReference>
<protein>
    <submittedName>
        <fullName evidence="1">Uncharacterized protein</fullName>
    </submittedName>
</protein>
<comment type="caution">
    <text evidence="1">The sequence shown here is derived from an EMBL/GenBank/DDBJ whole genome shotgun (WGS) entry which is preliminary data.</text>
</comment>
<dbReference type="AlphaFoldDB" id="A0A927BVQ2"/>
<reference evidence="1" key="1">
    <citation type="submission" date="2020-09" db="EMBL/GenBank/DDBJ databases">
        <title>A novel bacterium of genus Paenibacillus, isolated from South China Sea.</title>
        <authorList>
            <person name="Huang H."/>
            <person name="Mo K."/>
            <person name="Hu Y."/>
        </authorList>
    </citation>
    <scope>NUCLEOTIDE SEQUENCE</scope>
    <source>
        <strain evidence="1">IB182496</strain>
    </source>
</reference>
<organism evidence="1 2">
    <name type="scientific">Paenibacillus sabuli</name>
    <dbReference type="NCBI Taxonomy" id="2772509"/>
    <lineage>
        <taxon>Bacteria</taxon>
        <taxon>Bacillati</taxon>
        <taxon>Bacillota</taxon>
        <taxon>Bacilli</taxon>
        <taxon>Bacillales</taxon>
        <taxon>Paenibacillaceae</taxon>
        <taxon>Paenibacillus</taxon>
    </lineage>
</organism>
<evidence type="ECO:0000313" key="1">
    <source>
        <dbReference type="EMBL" id="MBD2846520.1"/>
    </source>
</evidence>
<accession>A0A927BVQ2</accession>
<dbReference type="Proteomes" id="UP000621560">
    <property type="component" value="Unassembled WGS sequence"/>
</dbReference>
<keyword evidence="2" id="KW-1185">Reference proteome</keyword>
<sequence length="562" mass="62581">MTIWETVRSREERLLASELQTWKANGRMCDYPDTHNYSVRLRHLDLLLPLYLDPESAYSGSPELLPDLEEAAQGLLDTQLASGCVSLMDCNIDSPPDTAFAVHRVALQYEAISRLGDDRLRTTGEALRQFMSRAAPCLLEGGVHTPNHRWVMCGALARMEAVFGGQAFRERAFAYLSEGFDLTAYGEWTERSNAVYNPVCAIHLYDVAVQFGHAASLEAIRRNLYMMTHMLHPGNAVVTEYSGRQDRARTMPLNARYYIICRLMAHQDRDATMASLAQAAADSGLERADANLLLYRLLYPEALRHPEPASALSESYTVLYGEGNHAAVPQTVPYRGMPAGHPHGAPVLRHREGKLSVTVMAAQPEWLYVQYGQARMTGLKLVAGWFGMGGASFPTIVRVDDRIYRLHVELEGHYRQPLPELHTSGLGGRYVEMPHQLREKSHVSRLELDIEIRLIQGGVEVEWEADGPPHVFLQAVCMFAKEGQLSGSVLPAAQPRLLMWEGGEAVYACGGDCLAVSTPEAGPRHREPVIRGDRLSEDALHLAFNAVTPSKRIIRIRGYEEA</sequence>